<evidence type="ECO:0000313" key="4">
    <source>
        <dbReference type="EMBL" id="MFC4724777.1"/>
    </source>
</evidence>
<sequence>MASSSDTPPLLFDRTLLRQRRTRAARGYEEFAFLASRAADDLADRLMAVNRTFDRALVIGGAGAVGRAIAARPELAAKIGTLIEADISPAMAAKASGASLVMDEERLPVADESVGLVVSCLSLHWTNDLVGALIQINRALKPDGFFACAMLGGATLTELRQSLMAAEDEIYGQVSARVSPFADTVDLAGLLARAGFAMPVSDVDRLSVRYGNAFVLMRDLRRMGETSVLASRPRTPVHRQFFVKTAQIYAERFAEADGRIPAKFEILHAAGWAPHESQPKPLRPGSAKVRLADALGVKERGAGEKAGG</sequence>
<organism evidence="4 5">
    <name type="scientific">Glycocaulis abyssi</name>
    <dbReference type="NCBI Taxonomy" id="1433403"/>
    <lineage>
        <taxon>Bacteria</taxon>
        <taxon>Pseudomonadati</taxon>
        <taxon>Pseudomonadota</taxon>
        <taxon>Alphaproteobacteria</taxon>
        <taxon>Maricaulales</taxon>
        <taxon>Maricaulaceae</taxon>
        <taxon>Glycocaulis</taxon>
    </lineage>
</organism>
<evidence type="ECO:0000256" key="1">
    <source>
        <dbReference type="ARBA" id="ARBA00022603"/>
    </source>
</evidence>
<evidence type="ECO:0000313" key="5">
    <source>
        <dbReference type="Proteomes" id="UP001596024"/>
    </source>
</evidence>
<dbReference type="InterPro" id="IPR029063">
    <property type="entry name" value="SAM-dependent_MTases_sf"/>
</dbReference>
<reference evidence="5" key="1">
    <citation type="journal article" date="2019" name="Int. J. Syst. Evol. Microbiol.">
        <title>The Global Catalogue of Microorganisms (GCM) 10K type strain sequencing project: providing services to taxonomists for standard genome sequencing and annotation.</title>
        <authorList>
            <consortium name="The Broad Institute Genomics Platform"/>
            <consortium name="The Broad Institute Genome Sequencing Center for Infectious Disease"/>
            <person name="Wu L."/>
            <person name="Ma J."/>
        </authorList>
    </citation>
    <scope>NUCLEOTIDE SEQUENCE [LARGE SCALE GENOMIC DNA]</scope>
    <source>
        <strain evidence="5">CCUG 62981</strain>
    </source>
</reference>
<dbReference type="RefSeq" id="WP_371393949.1">
    <property type="nucleotide sequence ID" value="NZ_CP163421.1"/>
</dbReference>
<dbReference type="EMBL" id="JBHSGQ010000002">
    <property type="protein sequence ID" value="MFC4724777.1"/>
    <property type="molecule type" value="Genomic_DNA"/>
</dbReference>
<dbReference type="CDD" id="cd02440">
    <property type="entry name" value="AdoMet_MTases"/>
    <property type="match status" value="1"/>
</dbReference>
<comment type="caution">
    <text evidence="4">The sequence shown here is derived from an EMBL/GenBank/DDBJ whole genome shotgun (WGS) entry which is preliminary data.</text>
</comment>
<dbReference type="PANTHER" id="PTHR13090:SF1">
    <property type="entry name" value="ARGININE-HYDROXYLASE NDUFAF5, MITOCHONDRIAL"/>
    <property type="match status" value="1"/>
</dbReference>
<keyword evidence="2" id="KW-0808">Transferase</keyword>
<keyword evidence="5" id="KW-1185">Reference proteome</keyword>
<dbReference type="InterPro" id="IPR013216">
    <property type="entry name" value="Methyltransf_11"/>
</dbReference>
<dbReference type="Pfam" id="PF08241">
    <property type="entry name" value="Methyltransf_11"/>
    <property type="match status" value="1"/>
</dbReference>
<dbReference type="GO" id="GO:0008168">
    <property type="term" value="F:methyltransferase activity"/>
    <property type="evidence" value="ECO:0007669"/>
    <property type="project" value="UniProtKB-KW"/>
</dbReference>
<name>A0ABV9N8U8_9PROT</name>
<dbReference type="PANTHER" id="PTHR13090">
    <property type="entry name" value="ARGININE-HYDROXYLASE NDUFAF5, MITOCHONDRIAL"/>
    <property type="match status" value="1"/>
</dbReference>
<dbReference type="Gene3D" id="3.40.50.150">
    <property type="entry name" value="Vaccinia Virus protein VP39"/>
    <property type="match status" value="1"/>
</dbReference>
<evidence type="ECO:0000259" key="3">
    <source>
        <dbReference type="Pfam" id="PF08241"/>
    </source>
</evidence>
<dbReference type="GO" id="GO:0032259">
    <property type="term" value="P:methylation"/>
    <property type="evidence" value="ECO:0007669"/>
    <property type="project" value="UniProtKB-KW"/>
</dbReference>
<accession>A0ABV9N8U8</accession>
<dbReference type="Proteomes" id="UP001596024">
    <property type="component" value="Unassembled WGS sequence"/>
</dbReference>
<gene>
    <name evidence="4" type="ORF">ACFPB0_05690</name>
</gene>
<feature type="domain" description="Methyltransferase type 11" evidence="3">
    <location>
        <begin position="74"/>
        <end position="148"/>
    </location>
</feature>
<protein>
    <submittedName>
        <fullName evidence="4">Methyltransferase domain-containing protein</fullName>
    </submittedName>
</protein>
<evidence type="ECO:0000256" key="2">
    <source>
        <dbReference type="ARBA" id="ARBA00022679"/>
    </source>
</evidence>
<dbReference type="InterPro" id="IPR050602">
    <property type="entry name" value="Malonyl-ACP_OMT"/>
</dbReference>
<keyword evidence="1 4" id="KW-0489">Methyltransferase</keyword>
<dbReference type="SUPFAM" id="SSF53335">
    <property type="entry name" value="S-adenosyl-L-methionine-dependent methyltransferases"/>
    <property type="match status" value="1"/>
</dbReference>
<proteinExistence type="predicted"/>